<dbReference type="STRING" id="713588.SAMN05421789_10777"/>
<dbReference type="Pfam" id="PF18962">
    <property type="entry name" value="Por_Secre_tail"/>
    <property type="match status" value="1"/>
</dbReference>
<evidence type="ECO:0000259" key="3">
    <source>
        <dbReference type="Pfam" id="PF18962"/>
    </source>
</evidence>
<feature type="domain" description="Secretion system C-terminal sorting" evidence="3">
    <location>
        <begin position="265"/>
        <end position="329"/>
    </location>
</feature>
<keyword evidence="1 2" id="KW-0732">Signal</keyword>
<evidence type="ECO:0000313" key="5">
    <source>
        <dbReference type="Proteomes" id="UP000185839"/>
    </source>
</evidence>
<organism evidence="4 5">
    <name type="scientific">Kaistella chaponensis</name>
    <dbReference type="NCBI Taxonomy" id="713588"/>
    <lineage>
        <taxon>Bacteria</taxon>
        <taxon>Pseudomonadati</taxon>
        <taxon>Bacteroidota</taxon>
        <taxon>Flavobacteriia</taxon>
        <taxon>Flavobacteriales</taxon>
        <taxon>Weeksellaceae</taxon>
        <taxon>Chryseobacterium group</taxon>
        <taxon>Kaistella</taxon>
    </lineage>
</organism>
<dbReference type="InterPro" id="IPR026444">
    <property type="entry name" value="Secre_tail"/>
</dbReference>
<dbReference type="EMBL" id="FTOI01000007">
    <property type="protein sequence ID" value="SIS80794.1"/>
    <property type="molecule type" value="Genomic_DNA"/>
</dbReference>
<evidence type="ECO:0000256" key="2">
    <source>
        <dbReference type="SAM" id="SignalP"/>
    </source>
</evidence>
<evidence type="ECO:0000256" key="1">
    <source>
        <dbReference type="ARBA" id="ARBA00022729"/>
    </source>
</evidence>
<name>A0A1N7M3Y2_9FLAO</name>
<dbReference type="AlphaFoldDB" id="A0A1N7M3Y2"/>
<sequence>MKKFYFLSAVALSTTFFSAQILDSDNFNALNNGDVGTSTTFGAPGQGGIYTNGGANADYQIVSIDAGHGKSFQMASGNTGVATASNRQAVKPGLSAAWNARTSGNNIIQEKFEIYTGTAVGSTRIGTNITSTTAGIVGIHYNSETKTLNGQANITPTGGASGFYNITGITLNTYPANTWISVAFTYDSVNGIITYTVDGVKTTLNIAGYAVTKNLAPNQHNIVNQVNATNTAVNNGSIDNYVISAENTESLATGQAVTNNAKISLYPNPTADYLNFSAKVKSAQIFDAAGRNVSSSKATNNQIEVRNLAKGVYVVKFETENGTQTEKFIKQ</sequence>
<dbReference type="OrthoDB" id="1288696at2"/>
<protein>
    <submittedName>
        <fullName evidence="4">Por secretion system C-terminal sorting domain-containing protein</fullName>
    </submittedName>
</protein>
<feature type="signal peptide" evidence="2">
    <location>
        <begin position="1"/>
        <end position="19"/>
    </location>
</feature>
<evidence type="ECO:0000313" key="4">
    <source>
        <dbReference type="EMBL" id="SIS80794.1"/>
    </source>
</evidence>
<dbReference type="NCBIfam" id="TIGR04183">
    <property type="entry name" value="Por_Secre_tail"/>
    <property type="match status" value="1"/>
</dbReference>
<proteinExistence type="predicted"/>
<keyword evidence="5" id="KW-1185">Reference proteome</keyword>
<reference evidence="5" key="1">
    <citation type="submission" date="2017-01" db="EMBL/GenBank/DDBJ databases">
        <authorList>
            <person name="Varghese N."/>
            <person name="Submissions S."/>
        </authorList>
    </citation>
    <scope>NUCLEOTIDE SEQUENCE [LARGE SCALE GENOMIC DNA]</scope>
    <source>
        <strain evidence="5">DSM 23145</strain>
    </source>
</reference>
<dbReference type="RefSeq" id="WP_076387103.1">
    <property type="nucleotide sequence ID" value="NZ_FTOI01000007.1"/>
</dbReference>
<dbReference type="Proteomes" id="UP000185839">
    <property type="component" value="Unassembled WGS sequence"/>
</dbReference>
<feature type="chain" id="PRO_5012704116" evidence="2">
    <location>
        <begin position="20"/>
        <end position="331"/>
    </location>
</feature>
<gene>
    <name evidence="4" type="ORF">SAMN05421789_10777</name>
</gene>
<accession>A0A1N7M3Y2</accession>